<dbReference type="AlphaFoldDB" id="A0A4Y8W8J1"/>
<sequence length="251" mass="27127">MTTIKHFIVTAMLLLTATGGTAGEVSFSLAIDKLRLLGDEVKRDKPIQQRNFANSQFEININDSGWQPLIASGNSPFQTTPIHLQIGDEYALRLIVPEEIYTTPSIDYVETTLSPFSISLINTKPEKVSVGEAEHRFVDTQGYSHYFTHCSYMMITQRVDCEFHGAEFPYIRVGHNGFISPGGFMGASRLATAALSGLPVGQPIEASGDVWAAILGHGMGVNLAPYGRVIDVSGGGVGLGGGQVQYFVISK</sequence>
<gene>
    <name evidence="2" type="ORF">ELS82_23375</name>
</gene>
<feature type="signal peptide" evidence="1">
    <location>
        <begin position="1"/>
        <end position="22"/>
    </location>
</feature>
<protein>
    <submittedName>
        <fullName evidence="2">Uncharacterized protein</fullName>
    </submittedName>
</protein>
<dbReference type="EMBL" id="SATR01000093">
    <property type="protein sequence ID" value="TFH89229.1"/>
    <property type="molecule type" value="Genomic_DNA"/>
</dbReference>
<organism evidence="2 3">
    <name type="scientific">Vibrio ouci</name>
    <dbReference type="NCBI Taxonomy" id="2499078"/>
    <lineage>
        <taxon>Bacteria</taxon>
        <taxon>Pseudomonadati</taxon>
        <taxon>Pseudomonadota</taxon>
        <taxon>Gammaproteobacteria</taxon>
        <taxon>Vibrionales</taxon>
        <taxon>Vibrionaceae</taxon>
        <taxon>Vibrio</taxon>
    </lineage>
</organism>
<keyword evidence="1" id="KW-0732">Signal</keyword>
<evidence type="ECO:0000313" key="2">
    <source>
        <dbReference type="EMBL" id="TFH89229.1"/>
    </source>
</evidence>
<name>A0A4Y8W8J1_9VIBR</name>
<reference evidence="2 3" key="1">
    <citation type="submission" date="2019-01" db="EMBL/GenBank/DDBJ databases">
        <title>Vibrio BEI176 sp. nov, a marine bacterium isolated from China: eastern marignal seas.</title>
        <authorList>
            <person name="Li B."/>
        </authorList>
    </citation>
    <scope>NUCLEOTIDE SEQUENCE [LARGE SCALE GENOMIC DNA]</scope>
    <source>
        <strain evidence="2 3">BEI176</strain>
    </source>
</reference>
<dbReference type="Proteomes" id="UP000297753">
    <property type="component" value="Unassembled WGS sequence"/>
</dbReference>
<proteinExistence type="predicted"/>
<feature type="chain" id="PRO_5021206962" evidence="1">
    <location>
        <begin position="23"/>
        <end position="251"/>
    </location>
</feature>
<evidence type="ECO:0000256" key="1">
    <source>
        <dbReference type="SAM" id="SignalP"/>
    </source>
</evidence>
<evidence type="ECO:0000313" key="3">
    <source>
        <dbReference type="Proteomes" id="UP000297753"/>
    </source>
</evidence>
<keyword evidence="3" id="KW-1185">Reference proteome</keyword>
<accession>A0A4Y8W8J1</accession>
<comment type="caution">
    <text evidence="2">The sequence shown here is derived from an EMBL/GenBank/DDBJ whole genome shotgun (WGS) entry which is preliminary data.</text>
</comment>
<dbReference type="RefSeq" id="WP_134837573.1">
    <property type="nucleotide sequence ID" value="NZ_SATR01000093.1"/>
</dbReference>